<protein>
    <submittedName>
        <fullName evidence="2">Uncharacterized protein DUF4239</fullName>
    </submittedName>
</protein>
<accession>A0A3D9Z1J9</accession>
<keyword evidence="1" id="KW-0812">Transmembrane</keyword>
<proteinExistence type="predicted"/>
<dbReference type="AlphaFoldDB" id="A0A3D9Z1J9"/>
<dbReference type="InterPro" id="IPR025333">
    <property type="entry name" value="DUF4239"/>
</dbReference>
<reference evidence="2 3" key="1">
    <citation type="submission" date="2018-08" db="EMBL/GenBank/DDBJ databases">
        <title>Genomic Encyclopedia of Type Strains, Phase IV (KMG-IV): sequencing the most valuable type-strain genomes for metagenomic binning, comparative biology and taxonomic classification.</title>
        <authorList>
            <person name="Goeker M."/>
        </authorList>
    </citation>
    <scope>NUCLEOTIDE SEQUENCE [LARGE SCALE GENOMIC DNA]</scope>
    <source>
        <strain evidence="2 3">BW863</strain>
    </source>
</reference>
<comment type="caution">
    <text evidence="2">The sequence shown here is derived from an EMBL/GenBank/DDBJ whole genome shotgun (WGS) entry which is preliminary data.</text>
</comment>
<keyword evidence="3" id="KW-1185">Reference proteome</keyword>
<evidence type="ECO:0000313" key="2">
    <source>
        <dbReference type="EMBL" id="REF89054.1"/>
    </source>
</evidence>
<dbReference type="RefSeq" id="WP_115834872.1">
    <property type="nucleotide sequence ID" value="NZ_CP025086.1"/>
</dbReference>
<feature type="transmembrane region" description="Helical" evidence="1">
    <location>
        <begin position="207"/>
        <end position="228"/>
    </location>
</feature>
<name>A0A3D9Z1J9_9HYPH</name>
<evidence type="ECO:0000313" key="3">
    <source>
        <dbReference type="Proteomes" id="UP000256900"/>
    </source>
</evidence>
<dbReference type="OrthoDB" id="797232at2"/>
<dbReference type="EMBL" id="QUMO01000001">
    <property type="protein sequence ID" value="REF89054.1"/>
    <property type="molecule type" value="Genomic_DNA"/>
</dbReference>
<sequence>MNYFTAFLIVAGAGLAAAGAALLVQKFVEADWRREHHDVGATVFLQLGVIFAVLLAFVFSESWTEYNEASAAIDLEVGALHGAAMIAATLPPAQAKDILTKTKAYLDSVVQDEWPVMATQRGEDLATDRKLQALIQAVANLNADDSTAREKKTEILSLLTQAHAQREMRIFQADSGIPGVLWTVLIGFELILAAFVVLSGLRYRASAAMVAGIFTTAVTSILVVARLLDYPFEGALALHATDFVSVVSKVTRLITPIG</sequence>
<keyword evidence="1" id="KW-0472">Membrane</keyword>
<feature type="transmembrane region" description="Helical" evidence="1">
    <location>
        <begin position="39"/>
        <end position="59"/>
    </location>
</feature>
<evidence type="ECO:0000256" key="1">
    <source>
        <dbReference type="SAM" id="Phobius"/>
    </source>
</evidence>
<organism evidence="2 3">
    <name type="scientific">Methylovirgula ligni</name>
    <dbReference type="NCBI Taxonomy" id="569860"/>
    <lineage>
        <taxon>Bacteria</taxon>
        <taxon>Pseudomonadati</taxon>
        <taxon>Pseudomonadota</taxon>
        <taxon>Alphaproteobacteria</taxon>
        <taxon>Hyphomicrobiales</taxon>
        <taxon>Beijerinckiaceae</taxon>
        <taxon>Methylovirgula</taxon>
    </lineage>
</organism>
<keyword evidence="1" id="KW-1133">Transmembrane helix</keyword>
<feature type="transmembrane region" description="Helical" evidence="1">
    <location>
        <begin position="179"/>
        <end position="201"/>
    </location>
</feature>
<dbReference type="Pfam" id="PF14023">
    <property type="entry name" value="Bestrophin-like"/>
    <property type="match status" value="1"/>
</dbReference>
<dbReference type="Proteomes" id="UP000256900">
    <property type="component" value="Unassembled WGS sequence"/>
</dbReference>
<gene>
    <name evidence="2" type="ORF">DES32_0268</name>
</gene>